<dbReference type="GO" id="GO:0006635">
    <property type="term" value="P:fatty acid beta-oxidation"/>
    <property type="evidence" value="ECO:0007669"/>
    <property type="project" value="TreeGrafter"/>
</dbReference>
<dbReference type="EMBL" id="UINC01132888">
    <property type="protein sequence ID" value="SVD15475.1"/>
    <property type="molecule type" value="Genomic_DNA"/>
</dbReference>
<gene>
    <name evidence="1" type="ORF">METZ01_LOCUS368329</name>
</gene>
<dbReference type="AlphaFoldDB" id="A0A382T153"/>
<dbReference type="Pfam" id="PF00378">
    <property type="entry name" value="ECH_1"/>
    <property type="match status" value="1"/>
</dbReference>
<accession>A0A382T153</accession>
<dbReference type="SUPFAM" id="SSF52096">
    <property type="entry name" value="ClpP/crotonase"/>
    <property type="match status" value="1"/>
</dbReference>
<sequence>MTELATLEKEGDVSVITLDDGKVNVFSPAMIEQLNALLDQVPEDSGSLLIQGKEGMFSAGFDLKVMQGGDTQAMSKMASGGFRLLARVFGFPRPVVAACSGHAIALGAFMLCCADYRVGVKGEFIVQANETRNNMSIPTPILEISKSRIAKAHWYRAILNAEAYNIEDSIDAGYLDEVVDKEDLSSRAMEVATDLATLGHPHYKITKELDQKDTLDKVLSAISGNS</sequence>
<dbReference type="Gene3D" id="3.90.226.10">
    <property type="entry name" value="2-enoyl-CoA Hydratase, Chain A, domain 1"/>
    <property type="match status" value="1"/>
</dbReference>
<organism evidence="1">
    <name type="scientific">marine metagenome</name>
    <dbReference type="NCBI Taxonomy" id="408172"/>
    <lineage>
        <taxon>unclassified sequences</taxon>
        <taxon>metagenomes</taxon>
        <taxon>ecological metagenomes</taxon>
    </lineage>
</organism>
<evidence type="ECO:0008006" key="2">
    <source>
        <dbReference type="Google" id="ProtNLM"/>
    </source>
</evidence>
<evidence type="ECO:0000313" key="1">
    <source>
        <dbReference type="EMBL" id="SVD15475.1"/>
    </source>
</evidence>
<name>A0A382T153_9ZZZZ</name>
<proteinExistence type="predicted"/>
<dbReference type="PANTHER" id="PTHR11941">
    <property type="entry name" value="ENOYL-COA HYDRATASE-RELATED"/>
    <property type="match status" value="1"/>
</dbReference>
<dbReference type="InterPro" id="IPR001753">
    <property type="entry name" value="Enoyl-CoA_hydra/iso"/>
</dbReference>
<dbReference type="GO" id="GO:0003824">
    <property type="term" value="F:catalytic activity"/>
    <property type="evidence" value="ECO:0007669"/>
    <property type="project" value="UniProtKB-ARBA"/>
</dbReference>
<dbReference type="NCBIfam" id="NF004858">
    <property type="entry name" value="PRK06213.1"/>
    <property type="match status" value="1"/>
</dbReference>
<protein>
    <recommendedName>
        <fullName evidence="2">Enoyl-CoA hydratase</fullName>
    </recommendedName>
</protein>
<dbReference type="InterPro" id="IPR029045">
    <property type="entry name" value="ClpP/crotonase-like_dom_sf"/>
</dbReference>
<dbReference type="CDD" id="cd06558">
    <property type="entry name" value="crotonase-like"/>
    <property type="match status" value="1"/>
</dbReference>
<dbReference type="PANTHER" id="PTHR11941:SF54">
    <property type="entry name" value="ENOYL-COA HYDRATASE, MITOCHONDRIAL"/>
    <property type="match status" value="1"/>
</dbReference>
<reference evidence="1" key="1">
    <citation type="submission" date="2018-05" db="EMBL/GenBank/DDBJ databases">
        <authorList>
            <person name="Lanie J.A."/>
            <person name="Ng W.-L."/>
            <person name="Kazmierczak K.M."/>
            <person name="Andrzejewski T.M."/>
            <person name="Davidsen T.M."/>
            <person name="Wayne K.J."/>
            <person name="Tettelin H."/>
            <person name="Glass J.I."/>
            <person name="Rusch D."/>
            <person name="Podicherti R."/>
            <person name="Tsui H.-C.T."/>
            <person name="Winkler M.E."/>
        </authorList>
    </citation>
    <scope>NUCLEOTIDE SEQUENCE</scope>
</reference>